<dbReference type="InterPro" id="IPR036873">
    <property type="entry name" value="Rhodanese-like_dom_sf"/>
</dbReference>
<dbReference type="PANTHER" id="PTHR43031">
    <property type="entry name" value="FAD-DEPENDENT OXIDOREDUCTASE"/>
    <property type="match status" value="1"/>
</dbReference>
<sequence>MLKTIQERLAAIEPPVRQISAQEAATEMQQNNGLVIDVRESAEREQHPVDASTGIPRGVLEMKITDHCKDPARPIYLHCASGVRAQLAAEQLRALGYQNVTAITCKPDAIKQALD</sequence>
<dbReference type="CDD" id="cd00158">
    <property type="entry name" value="RHOD"/>
    <property type="match status" value="1"/>
</dbReference>
<dbReference type="InterPro" id="IPR050229">
    <property type="entry name" value="GlpE_sulfurtransferase"/>
</dbReference>
<keyword evidence="3" id="KW-1185">Reference proteome</keyword>
<dbReference type="Gene3D" id="3.40.250.10">
    <property type="entry name" value="Rhodanese-like domain"/>
    <property type="match status" value="1"/>
</dbReference>
<dbReference type="InterPro" id="IPR001763">
    <property type="entry name" value="Rhodanese-like_dom"/>
</dbReference>
<reference evidence="3" key="1">
    <citation type="submission" date="2023-07" db="EMBL/GenBank/DDBJ databases">
        <title>Study on multiphase classification of strain Alteromonas salexigens isolated from the Yellow Sea.</title>
        <authorList>
            <person name="Sun L."/>
        </authorList>
    </citation>
    <scope>NUCLEOTIDE SEQUENCE [LARGE SCALE GENOMIC DNA]</scope>
    <source>
        <strain evidence="3">ASW11-19</strain>
    </source>
</reference>
<dbReference type="Proteomes" id="UP001209257">
    <property type="component" value="Unassembled WGS sequence"/>
</dbReference>
<feature type="domain" description="Rhodanese" evidence="1">
    <location>
        <begin position="29"/>
        <end position="106"/>
    </location>
</feature>
<dbReference type="EMBL" id="JAOTJC010000013">
    <property type="protein sequence ID" value="MCU7555847.1"/>
    <property type="molecule type" value="Genomic_DNA"/>
</dbReference>
<dbReference type="PANTHER" id="PTHR43031:SF1">
    <property type="entry name" value="PYRIDINE NUCLEOTIDE-DISULPHIDE OXIDOREDUCTASE"/>
    <property type="match status" value="1"/>
</dbReference>
<dbReference type="Pfam" id="PF00581">
    <property type="entry name" value="Rhodanese"/>
    <property type="match status" value="1"/>
</dbReference>
<proteinExistence type="predicted"/>
<accession>A0ABT2VR95</accession>
<name>A0ABT2VR95_9ALTE</name>
<gene>
    <name evidence="2" type="ORF">OCL06_14750</name>
</gene>
<evidence type="ECO:0000313" key="3">
    <source>
        <dbReference type="Proteomes" id="UP001209257"/>
    </source>
</evidence>
<evidence type="ECO:0000259" key="1">
    <source>
        <dbReference type="PROSITE" id="PS50206"/>
    </source>
</evidence>
<evidence type="ECO:0000313" key="2">
    <source>
        <dbReference type="EMBL" id="MCU7555847.1"/>
    </source>
</evidence>
<organism evidence="2 3">
    <name type="scientific">Alteromonas salexigens</name>
    <dbReference type="NCBI Taxonomy" id="2982530"/>
    <lineage>
        <taxon>Bacteria</taxon>
        <taxon>Pseudomonadati</taxon>
        <taxon>Pseudomonadota</taxon>
        <taxon>Gammaproteobacteria</taxon>
        <taxon>Alteromonadales</taxon>
        <taxon>Alteromonadaceae</taxon>
        <taxon>Alteromonas/Salinimonas group</taxon>
        <taxon>Alteromonas</taxon>
    </lineage>
</organism>
<comment type="caution">
    <text evidence="2">The sequence shown here is derived from an EMBL/GenBank/DDBJ whole genome shotgun (WGS) entry which is preliminary data.</text>
</comment>
<dbReference type="RefSeq" id="WP_262995920.1">
    <property type="nucleotide sequence ID" value="NZ_JAOTJC010000013.1"/>
</dbReference>
<protein>
    <submittedName>
        <fullName evidence="2">Rhodanese-like domain-containing protein</fullName>
    </submittedName>
</protein>
<dbReference type="SUPFAM" id="SSF52821">
    <property type="entry name" value="Rhodanese/Cell cycle control phosphatase"/>
    <property type="match status" value="1"/>
</dbReference>
<dbReference type="PROSITE" id="PS50206">
    <property type="entry name" value="RHODANESE_3"/>
    <property type="match status" value="1"/>
</dbReference>